<dbReference type="OrthoDB" id="5295174at2"/>
<comment type="caution">
    <text evidence="3">The sequence shown here is derived from an EMBL/GenBank/DDBJ whole genome shotgun (WGS) entry which is preliminary data.</text>
</comment>
<evidence type="ECO:0000259" key="2">
    <source>
        <dbReference type="PROSITE" id="PS01124"/>
    </source>
</evidence>
<dbReference type="PROSITE" id="PS01124">
    <property type="entry name" value="HTH_ARAC_FAMILY_2"/>
    <property type="match status" value="1"/>
</dbReference>
<dbReference type="InterPro" id="IPR018060">
    <property type="entry name" value="HTH_AraC"/>
</dbReference>
<feature type="transmembrane region" description="Helical" evidence="1">
    <location>
        <begin position="381"/>
        <end position="403"/>
    </location>
</feature>
<dbReference type="RefSeq" id="WP_065396206.1">
    <property type="nucleotide sequence ID" value="NZ_MAYH01000048.1"/>
</dbReference>
<organism evidence="3 4">
    <name type="scientific">Chryseobacterium artocarpi</name>
    <dbReference type="NCBI Taxonomy" id="1414727"/>
    <lineage>
        <taxon>Bacteria</taxon>
        <taxon>Pseudomonadati</taxon>
        <taxon>Bacteroidota</taxon>
        <taxon>Flavobacteriia</taxon>
        <taxon>Flavobacteriales</taxon>
        <taxon>Weeksellaceae</taxon>
        <taxon>Chryseobacterium group</taxon>
        <taxon>Chryseobacterium</taxon>
    </lineage>
</organism>
<proteinExistence type="predicted"/>
<dbReference type="Gene3D" id="1.25.40.10">
    <property type="entry name" value="Tetratricopeptide repeat domain"/>
    <property type="match status" value="2"/>
</dbReference>
<evidence type="ECO:0000313" key="4">
    <source>
        <dbReference type="Proteomes" id="UP000092651"/>
    </source>
</evidence>
<sequence>MPKGFSVIFLFFSLFLSALEKERQDYGTIRKTYENLLKNDERAMPFVNKYIRKAKKEKDFEHLTQGYRDAVFFIKNEEKKLIYSDSMIYAALKSRDNDLIGLAYLGKGIIYYFNYKKFDDALNEYLKAYEHLKNTDDEYLKYKVIYHMGVVKSYLGYFSESKDHFEECLKFFSNKSGKKLHPNEVFNNKRGYFNTLHQLIICHRNLKNYAVADSLLDVGLREIVGKEEFRLEKSYFLKCKGISEYNHQNYKGAIDILNKAIPEILKVNDFATLSLIYSYLGRSYYKVDRDKERALNYFKKVDTIFNKQNFILPETRSNYEILINFYRKQKNTEKELLYTKQLLSVDSLLGKEFNFLTSRIHKEYDTKSLLDKRDVLERKNFFTWLLVIFFICLSAIFLTLYIFKYKKNKQMIIKYHALQKKLEKRHIESKEEPTFSEEKQSIISQEIYNDLVSKFKKFEEKEEFTTIGLTLNLLAAQFNTNTTYLSTFINETKGVNFKNYLNGLRIDYITNLLNTDRKYLNFTFDALAEKCGIATRQNFSDLFYEINGIRPKDFIKKKKEEQKNNDVK</sequence>
<dbReference type="InterPro" id="IPR011990">
    <property type="entry name" value="TPR-like_helical_dom_sf"/>
</dbReference>
<accession>A0A1B8ZC64</accession>
<keyword evidence="1" id="KW-1133">Transmembrane helix</keyword>
<evidence type="ECO:0000313" key="3">
    <source>
        <dbReference type="EMBL" id="OCA69107.1"/>
    </source>
</evidence>
<name>A0A1B8ZC64_9FLAO</name>
<dbReference type="SMART" id="SM00342">
    <property type="entry name" value="HTH_ARAC"/>
    <property type="match status" value="1"/>
</dbReference>
<dbReference type="EMBL" id="MAYH01000048">
    <property type="protein sequence ID" value="OCA69107.1"/>
    <property type="molecule type" value="Genomic_DNA"/>
</dbReference>
<dbReference type="Gene3D" id="1.10.10.60">
    <property type="entry name" value="Homeodomain-like"/>
    <property type="match status" value="2"/>
</dbReference>
<dbReference type="Proteomes" id="UP000092651">
    <property type="component" value="Unassembled WGS sequence"/>
</dbReference>
<protein>
    <recommendedName>
        <fullName evidence="2">HTH araC/xylS-type domain-containing protein</fullName>
    </recommendedName>
</protein>
<reference evidence="3 4" key="1">
    <citation type="submission" date="2016-07" db="EMBL/GenBank/DDBJ databases">
        <authorList>
            <person name="Jeong J.-J."/>
            <person name="Kim D.W."/>
            <person name="Sang M.K."/>
            <person name="Choi I.-G."/>
            <person name="Kim K.D."/>
        </authorList>
    </citation>
    <scope>NUCLEOTIDE SEQUENCE [LARGE SCALE GENOMIC DNA]</scope>
    <source>
        <strain evidence="3 4">UTM-3</strain>
    </source>
</reference>
<gene>
    <name evidence="3" type="ORF">BBI01_18025</name>
</gene>
<dbReference type="GO" id="GO:0043565">
    <property type="term" value="F:sequence-specific DNA binding"/>
    <property type="evidence" value="ECO:0007669"/>
    <property type="project" value="InterPro"/>
</dbReference>
<dbReference type="GO" id="GO:0003700">
    <property type="term" value="F:DNA-binding transcription factor activity"/>
    <property type="evidence" value="ECO:0007669"/>
    <property type="project" value="InterPro"/>
</dbReference>
<keyword evidence="1" id="KW-0472">Membrane</keyword>
<feature type="domain" description="HTH araC/xylS-type" evidence="2">
    <location>
        <begin position="449"/>
        <end position="557"/>
    </location>
</feature>
<keyword evidence="1" id="KW-0812">Transmembrane</keyword>
<evidence type="ECO:0000256" key="1">
    <source>
        <dbReference type="SAM" id="Phobius"/>
    </source>
</evidence>
<keyword evidence="4" id="KW-1185">Reference proteome</keyword>
<dbReference type="SUPFAM" id="SSF48452">
    <property type="entry name" value="TPR-like"/>
    <property type="match status" value="2"/>
</dbReference>
<dbReference type="AlphaFoldDB" id="A0A1B8ZC64"/>